<keyword evidence="1" id="KW-0238">DNA-binding</keyword>
<feature type="domain" description="HTH cro/C1-type" evidence="2">
    <location>
        <begin position="14"/>
        <end position="68"/>
    </location>
</feature>
<dbReference type="SUPFAM" id="SSF47413">
    <property type="entry name" value="lambda repressor-like DNA-binding domains"/>
    <property type="match status" value="1"/>
</dbReference>
<dbReference type="PANTHER" id="PTHR46558">
    <property type="entry name" value="TRACRIPTIONAL REGULATORY PROTEIN-RELATED-RELATED"/>
    <property type="match status" value="1"/>
</dbReference>
<evidence type="ECO:0000256" key="1">
    <source>
        <dbReference type="ARBA" id="ARBA00023125"/>
    </source>
</evidence>
<organism evidence="3 4">
    <name type="scientific">Fluviicola taffensis (strain DSM 16823 / NCIMB 13979 / RW262)</name>
    <dbReference type="NCBI Taxonomy" id="755732"/>
    <lineage>
        <taxon>Bacteria</taxon>
        <taxon>Pseudomonadati</taxon>
        <taxon>Bacteroidota</taxon>
        <taxon>Flavobacteriia</taxon>
        <taxon>Flavobacteriales</taxon>
        <taxon>Crocinitomicaceae</taxon>
        <taxon>Fluviicola</taxon>
    </lineage>
</organism>
<gene>
    <name evidence="3" type="ordered locus">Fluta_0681</name>
</gene>
<dbReference type="InterPro" id="IPR010982">
    <property type="entry name" value="Lambda_DNA-bd_dom_sf"/>
</dbReference>
<keyword evidence="4" id="KW-1185">Reference proteome</keyword>
<evidence type="ECO:0000259" key="2">
    <source>
        <dbReference type="PROSITE" id="PS50943"/>
    </source>
</evidence>
<dbReference type="InterPro" id="IPR001387">
    <property type="entry name" value="Cro/C1-type_HTH"/>
</dbReference>
<proteinExistence type="predicted"/>
<dbReference type="GO" id="GO:0003677">
    <property type="term" value="F:DNA binding"/>
    <property type="evidence" value="ECO:0007669"/>
    <property type="project" value="UniProtKB-KW"/>
</dbReference>
<dbReference type="PROSITE" id="PS50943">
    <property type="entry name" value="HTH_CROC1"/>
    <property type="match status" value="1"/>
</dbReference>
<dbReference type="Proteomes" id="UP000007463">
    <property type="component" value="Chromosome"/>
</dbReference>
<dbReference type="RefSeq" id="WP_013685457.1">
    <property type="nucleotide sequence ID" value="NC_015321.1"/>
</dbReference>
<dbReference type="EMBL" id="CP002542">
    <property type="protein sequence ID" value="AEA42685.1"/>
    <property type="molecule type" value="Genomic_DNA"/>
</dbReference>
<dbReference type="SMART" id="SM00530">
    <property type="entry name" value="HTH_XRE"/>
    <property type="match status" value="1"/>
</dbReference>
<dbReference type="CDD" id="cd00093">
    <property type="entry name" value="HTH_XRE"/>
    <property type="match status" value="1"/>
</dbReference>
<dbReference type="OrthoDB" id="2902336at2"/>
<dbReference type="HOGENOM" id="CLU_066192_29_0_10"/>
<dbReference type="Pfam" id="PF01381">
    <property type="entry name" value="HTH_3"/>
    <property type="match status" value="1"/>
</dbReference>
<protein>
    <submittedName>
        <fullName evidence="3">Helix-turn-helix domain protein</fullName>
    </submittedName>
</protein>
<dbReference type="KEGG" id="fte:Fluta_0681"/>
<reference evidence="4" key="2">
    <citation type="submission" date="2011-02" db="EMBL/GenBank/DDBJ databases">
        <title>The complete genome of Fluviicola taffensis DSM 16823.</title>
        <authorList>
            <consortium name="US DOE Joint Genome Institute (JGI-PGF)"/>
            <person name="Lucas S."/>
            <person name="Copeland A."/>
            <person name="Lapidus A."/>
            <person name="Bruce D."/>
            <person name="Goodwin L."/>
            <person name="Pitluck S."/>
            <person name="Kyrpides N."/>
            <person name="Mavromatis K."/>
            <person name="Ivanova N."/>
            <person name="Mikhailova N."/>
            <person name="Pagani I."/>
            <person name="Chertkov O."/>
            <person name="Detter J.C."/>
            <person name="Han C."/>
            <person name="Tapia R."/>
            <person name="Land M."/>
            <person name="Hauser L."/>
            <person name="Markowitz V."/>
            <person name="Cheng J.-F."/>
            <person name="Hugenholtz P."/>
            <person name="Woyke T."/>
            <person name="Wu D."/>
            <person name="Tindall B."/>
            <person name="Pomrenke H.G."/>
            <person name="Brambilla E."/>
            <person name="Klenk H.-P."/>
            <person name="Eisen J.A."/>
        </authorList>
    </citation>
    <scope>NUCLEOTIDE SEQUENCE [LARGE SCALE GENOMIC DNA]</scope>
    <source>
        <strain evidence="4">DSM 16823 / RW262 / RW262</strain>
    </source>
</reference>
<dbReference type="eggNOG" id="COG1813">
    <property type="taxonomic scope" value="Bacteria"/>
</dbReference>
<dbReference type="AlphaFoldDB" id="F2IHD0"/>
<name>F2IHD0_FLUTR</name>
<evidence type="ECO:0000313" key="3">
    <source>
        <dbReference type="EMBL" id="AEA42685.1"/>
    </source>
</evidence>
<accession>F2IHD0</accession>
<reference evidence="3 4" key="1">
    <citation type="journal article" date="2011" name="Stand. Genomic Sci.">
        <title>Complete genome sequence of the gliding freshwater bacterium Fluviicola taffensis type strain (RW262).</title>
        <authorList>
            <person name="Woyke T."/>
            <person name="Chertkov O."/>
            <person name="Lapidus A."/>
            <person name="Nolan M."/>
            <person name="Lucas S."/>
            <person name="Del Rio T.G."/>
            <person name="Tice H."/>
            <person name="Cheng J.F."/>
            <person name="Tapia R."/>
            <person name="Han C."/>
            <person name="Goodwin L."/>
            <person name="Pitluck S."/>
            <person name="Liolios K."/>
            <person name="Pagani I."/>
            <person name="Ivanova N."/>
            <person name="Huntemann M."/>
            <person name="Mavromatis K."/>
            <person name="Mikhailova N."/>
            <person name="Pati A."/>
            <person name="Chen A."/>
            <person name="Palaniappan K."/>
            <person name="Land M."/>
            <person name="Hauser L."/>
            <person name="Brambilla E.M."/>
            <person name="Rohde M."/>
            <person name="Mwirichia R."/>
            <person name="Sikorski J."/>
            <person name="Tindall B.J."/>
            <person name="Goker M."/>
            <person name="Bristow J."/>
            <person name="Eisen J.A."/>
            <person name="Markowitz V."/>
            <person name="Hugenholtz P."/>
            <person name="Klenk H.P."/>
            <person name="Kyrpides N.C."/>
        </authorList>
    </citation>
    <scope>NUCLEOTIDE SEQUENCE [LARGE SCALE GENOMIC DNA]</scope>
    <source>
        <strain evidence="4">DSM 16823 / RW262 / RW262</strain>
    </source>
</reference>
<dbReference type="PANTHER" id="PTHR46558:SF15">
    <property type="entry name" value="HELIX-TURN-HELIX DOMAIN PROTEIN"/>
    <property type="match status" value="1"/>
</dbReference>
<evidence type="ECO:0000313" key="4">
    <source>
        <dbReference type="Proteomes" id="UP000007463"/>
    </source>
</evidence>
<sequence length="86" mass="9945">MDKNEFDSLFGEFIKQKRKSLNWTQNDLAEKINNDFQNISRLERGEVSPSIFWISELAKGFGCSLGELMTEFDAFVSNIQKIPSKH</sequence>
<dbReference type="STRING" id="755732.Fluta_0681"/>
<dbReference type="Gene3D" id="1.10.260.40">
    <property type="entry name" value="lambda repressor-like DNA-binding domains"/>
    <property type="match status" value="1"/>
</dbReference>